<evidence type="ECO:0000256" key="3">
    <source>
        <dbReference type="SAM" id="Phobius"/>
    </source>
</evidence>
<comment type="caution">
    <text evidence="4">The sequence shown here is derived from an EMBL/GenBank/DDBJ whole genome shotgun (WGS) entry which is preliminary data.</text>
</comment>
<sequence>MAEVQKKKVGIKKKATVVAKEKDDQKKAEAVGFQNLGIYLRTLPNAKKKFVKLRKRKKSPTSAELLLTDPRYSASKEGPLGLGPLVFPCLQRFNNIDGFMTLYVVAVLIHGSKMYKKVKLQAQNSSYGTRLYLETIARFKCPYSFNLEKVGALFALIDMTLNIYKAQLSLSKMESYFMDFSDYLASIIVAIFIAHFGSKGNRTKWVAASCILMGLGSMVFAFPFLKYEIIRPGRQKIELCVEENKKRNIGCGANQLPDKSKCIYFHIIGQCIQGIAGMPIYILGITFIFDHIPTSSTGFYLALGHSSHLMGYLLGVLGGLQNFKPPSNEKAIEMFVIIELSMWNDIRITGIKPTSSWRMTFWDMVGPDKLYQLMQSGWWKSFLFIAASSFGISLMMACFPTSLPGAHKLRLAKRKEPPTIDRRLKDKQIGPSMKDFLHAIWDILQNPLLLTQIFCRLSESCTFNVSLYFLPHHLQSQFLITPGIASLLTGLFVLPGGVIGHLLGGLIVDRLEMTNKNKLKFILVTSVVSVVLFLLIFFVECKATKFAGINEDYDG</sequence>
<evidence type="ECO:0000256" key="2">
    <source>
        <dbReference type="ARBA" id="ARBA00023157"/>
    </source>
</evidence>
<keyword evidence="3" id="KW-0812">Transmembrane</keyword>
<name>A0ABQ0EDZ7_APOSI</name>
<dbReference type="PANTHER" id="PTHR11388">
    <property type="entry name" value="ORGANIC ANION TRANSPORTER"/>
    <property type="match status" value="1"/>
</dbReference>
<dbReference type="Proteomes" id="UP001623349">
    <property type="component" value="Unassembled WGS sequence"/>
</dbReference>
<keyword evidence="5" id="KW-1185">Reference proteome</keyword>
<reference evidence="4 5" key="1">
    <citation type="submission" date="2024-08" db="EMBL/GenBank/DDBJ databases">
        <title>The draft genome of Apodemus speciosus.</title>
        <authorList>
            <person name="Nabeshima K."/>
            <person name="Suzuki S."/>
            <person name="Onuma M."/>
        </authorList>
    </citation>
    <scope>NUCLEOTIDE SEQUENCE [LARGE SCALE GENOMIC DNA]</scope>
    <source>
        <strain evidence="4">IB14-021</strain>
    </source>
</reference>
<feature type="transmembrane region" description="Helical" evidence="3">
    <location>
        <begin position="519"/>
        <end position="539"/>
    </location>
</feature>
<dbReference type="PANTHER" id="PTHR11388:SF129">
    <property type="entry name" value="SOLUTE CARRIER ORGANIC ANION TRANSPORTER FAMILY MEMBER 6C1"/>
    <property type="match status" value="1"/>
</dbReference>
<dbReference type="Gene3D" id="1.20.1250.20">
    <property type="entry name" value="MFS general substrate transporter like domains"/>
    <property type="match status" value="1"/>
</dbReference>
<keyword evidence="3" id="KW-1133">Transmembrane helix</keyword>
<gene>
    <name evidence="4" type="ORF">APTSU1_000052500</name>
</gene>
<proteinExistence type="predicted"/>
<feature type="transmembrane region" description="Helical" evidence="3">
    <location>
        <begin position="204"/>
        <end position="225"/>
    </location>
</feature>
<evidence type="ECO:0000256" key="1">
    <source>
        <dbReference type="ARBA" id="ARBA00004141"/>
    </source>
</evidence>
<protein>
    <submittedName>
        <fullName evidence="4">Solute carrier organic anion transporter family member 6C1</fullName>
    </submittedName>
</protein>
<feature type="transmembrane region" description="Helical" evidence="3">
    <location>
        <begin position="484"/>
        <end position="507"/>
    </location>
</feature>
<feature type="transmembrane region" description="Helical" evidence="3">
    <location>
        <begin position="382"/>
        <end position="403"/>
    </location>
</feature>
<dbReference type="EMBL" id="BAAFST010000001">
    <property type="protein sequence ID" value="GAB1285295.1"/>
    <property type="molecule type" value="Genomic_DNA"/>
</dbReference>
<keyword evidence="3" id="KW-0472">Membrane</keyword>
<evidence type="ECO:0000313" key="5">
    <source>
        <dbReference type="Proteomes" id="UP001623349"/>
    </source>
</evidence>
<dbReference type="InterPro" id="IPR004156">
    <property type="entry name" value="OATP"/>
</dbReference>
<organism evidence="4 5">
    <name type="scientific">Apodemus speciosus</name>
    <name type="common">Large Japanese field mouse</name>
    <dbReference type="NCBI Taxonomy" id="105296"/>
    <lineage>
        <taxon>Eukaryota</taxon>
        <taxon>Metazoa</taxon>
        <taxon>Chordata</taxon>
        <taxon>Craniata</taxon>
        <taxon>Vertebrata</taxon>
        <taxon>Euteleostomi</taxon>
        <taxon>Mammalia</taxon>
        <taxon>Eutheria</taxon>
        <taxon>Euarchontoglires</taxon>
        <taxon>Glires</taxon>
        <taxon>Rodentia</taxon>
        <taxon>Myomorpha</taxon>
        <taxon>Muroidea</taxon>
        <taxon>Muridae</taxon>
        <taxon>Murinae</taxon>
        <taxon>Apodemus</taxon>
    </lineage>
</organism>
<feature type="transmembrane region" description="Helical" evidence="3">
    <location>
        <begin position="299"/>
        <end position="320"/>
    </location>
</feature>
<dbReference type="SUPFAM" id="SSF103473">
    <property type="entry name" value="MFS general substrate transporter"/>
    <property type="match status" value="1"/>
</dbReference>
<dbReference type="Pfam" id="PF03137">
    <property type="entry name" value="OATP"/>
    <property type="match status" value="1"/>
</dbReference>
<comment type="subcellular location">
    <subcellularLocation>
        <location evidence="1">Membrane</location>
        <topology evidence="1">Multi-pass membrane protein</topology>
    </subcellularLocation>
</comment>
<evidence type="ECO:0000313" key="4">
    <source>
        <dbReference type="EMBL" id="GAB1285295.1"/>
    </source>
</evidence>
<feature type="transmembrane region" description="Helical" evidence="3">
    <location>
        <begin position="180"/>
        <end position="198"/>
    </location>
</feature>
<feature type="transmembrane region" description="Helical" evidence="3">
    <location>
        <begin position="263"/>
        <end position="287"/>
    </location>
</feature>
<dbReference type="InterPro" id="IPR036259">
    <property type="entry name" value="MFS_trans_sf"/>
</dbReference>
<keyword evidence="2" id="KW-1015">Disulfide bond</keyword>
<accession>A0ABQ0EDZ7</accession>